<dbReference type="AlphaFoldDB" id="A0A0F9KXI1"/>
<dbReference type="InterPro" id="IPR050887">
    <property type="entry name" value="Beta-mannosidase_GH2"/>
</dbReference>
<organism evidence="2">
    <name type="scientific">marine sediment metagenome</name>
    <dbReference type="NCBI Taxonomy" id="412755"/>
    <lineage>
        <taxon>unclassified sequences</taxon>
        <taxon>metagenomes</taxon>
        <taxon>ecological metagenomes</taxon>
    </lineage>
</organism>
<reference evidence="2" key="1">
    <citation type="journal article" date="2015" name="Nature">
        <title>Complex archaea that bridge the gap between prokaryotes and eukaryotes.</title>
        <authorList>
            <person name="Spang A."/>
            <person name="Saw J.H."/>
            <person name="Jorgensen S.L."/>
            <person name="Zaremba-Niedzwiedzka K."/>
            <person name="Martijn J."/>
            <person name="Lind A.E."/>
            <person name="van Eijk R."/>
            <person name="Schleper C."/>
            <person name="Guy L."/>
            <person name="Ettema T.J."/>
        </authorList>
    </citation>
    <scope>NUCLEOTIDE SEQUENCE</scope>
</reference>
<keyword evidence="1" id="KW-0378">Hydrolase</keyword>
<dbReference type="GO" id="GO:0006516">
    <property type="term" value="P:glycoprotein catabolic process"/>
    <property type="evidence" value="ECO:0007669"/>
    <property type="project" value="TreeGrafter"/>
</dbReference>
<comment type="caution">
    <text evidence="2">The sequence shown here is derived from an EMBL/GenBank/DDBJ whole genome shotgun (WGS) entry which is preliminary data.</text>
</comment>
<evidence type="ECO:0000313" key="2">
    <source>
        <dbReference type="EMBL" id="KKM20055.1"/>
    </source>
</evidence>
<dbReference type="EMBL" id="LAZR01013849">
    <property type="protein sequence ID" value="KKM20055.1"/>
    <property type="molecule type" value="Genomic_DNA"/>
</dbReference>
<gene>
    <name evidence="2" type="ORF">LCGC14_1649390</name>
</gene>
<name>A0A0F9KXI1_9ZZZZ</name>
<proteinExistence type="predicted"/>
<evidence type="ECO:0000256" key="1">
    <source>
        <dbReference type="ARBA" id="ARBA00023295"/>
    </source>
</evidence>
<protein>
    <recommendedName>
        <fullName evidence="3">Glycoside hydrolase family 2 catalytic domain-containing protein</fullName>
    </recommendedName>
</protein>
<dbReference type="SUPFAM" id="SSF51445">
    <property type="entry name" value="(Trans)glycosidases"/>
    <property type="match status" value="1"/>
</dbReference>
<dbReference type="GO" id="GO:0004567">
    <property type="term" value="F:beta-mannosidase activity"/>
    <property type="evidence" value="ECO:0007669"/>
    <property type="project" value="TreeGrafter"/>
</dbReference>
<dbReference type="PANTHER" id="PTHR43730:SF1">
    <property type="entry name" value="BETA-MANNOSIDASE"/>
    <property type="match status" value="1"/>
</dbReference>
<dbReference type="InterPro" id="IPR017853">
    <property type="entry name" value="GH"/>
</dbReference>
<keyword evidence="1" id="KW-0326">Glycosidase</keyword>
<sequence>RIGIRTIELVEEPQASGATSFGFRCNGTDMFITGLNWTPLDAIFTRVTDEKVTRTLEALAGIGCNMLRIWGGGIYESPHFYDECDRLGIMIWQDFMMACGWFPQTDEYAAKFDAEGRQIVRDLRGHACIALWAGGNEIDAFYPDLIDSNRLTRQVLAGVCGELDPDTPYVPSSPYSPADANPNIQSEGDMHWYGHGQNYREARGWEIRCRFMSEFGHLSLPSMDVIREYFPPGTQWPLDSAVWRHHAADTIRVPRFRGAEKILQSLAACGIDPPRTIEEAVQVSQKLQAEACCAWIERWAEDPEFLGLLLWNVADCWPQQSDSVIDYGGHPKLIFQQLGALFERLRGRHAERAAGR</sequence>
<feature type="non-terminal residue" evidence="2">
    <location>
        <position position="1"/>
    </location>
</feature>
<dbReference type="Gene3D" id="3.20.20.80">
    <property type="entry name" value="Glycosidases"/>
    <property type="match status" value="1"/>
</dbReference>
<dbReference type="PANTHER" id="PTHR43730">
    <property type="entry name" value="BETA-MANNOSIDASE"/>
    <property type="match status" value="1"/>
</dbReference>
<accession>A0A0F9KXI1</accession>
<evidence type="ECO:0008006" key="3">
    <source>
        <dbReference type="Google" id="ProtNLM"/>
    </source>
</evidence>